<dbReference type="AlphaFoldDB" id="A0A9Q1M2F5"/>
<protein>
    <submittedName>
        <fullName evidence="1">Uncharacterized protein</fullName>
    </submittedName>
</protein>
<accession>A0A9Q1M2F5</accession>
<organism evidence="1 2">
    <name type="scientific">Anisodus acutangulus</name>
    <dbReference type="NCBI Taxonomy" id="402998"/>
    <lineage>
        <taxon>Eukaryota</taxon>
        <taxon>Viridiplantae</taxon>
        <taxon>Streptophyta</taxon>
        <taxon>Embryophyta</taxon>
        <taxon>Tracheophyta</taxon>
        <taxon>Spermatophyta</taxon>
        <taxon>Magnoliopsida</taxon>
        <taxon>eudicotyledons</taxon>
        <taxon>Gunneridae</taxon>
        <taxon>Pentapetalae</taxon>
        <taxon>asterids</taxon>
        <taxon>lamiids</taxon>
        <taxon>Solanales</taxon>
        <taxon>Solanaceae</taxon>
        <taxon>Solanoideae</taxon>
        <taxon>Hyoscyameae</taxon>
        <taxon>Anisodus</taxon>
    </lineage>
</organism>
<gene>
    <name evidence="1" type="ORF">K7X08_021119</name>
</gene>
<proteinExistence type="predicted"/>
<reference evidence="2" key="1">
    <citation type="journal article" date="2023" name="Proc. Natl. Acad. Sci. U.S.A.">
        <title>Genomic and structural basis for evolution of tropane alkaloid biosynthesis.</title>
        <authorList>
            <person name="Wanga Y.-J."/>
            <person name="Taina T."/>
            <person name="Yua J.-Y."/>
            <person name="Lia J."/>
            <person name="Xua B."/>
            <person name="Chenc J."/>
            <person name="D'Auriad J.C."/>
            <person name="Huanga J.-P."/>
            <person name="Huanga S.-X."/>
        </authorList>
    </citation>
    <scope>NUCLEOTIDE SEQUENCE [LARGE SCALE GENOMIC DNA]</scope>
    <source>
        <strain evidence="2">cv. KIB-2019</strain>
    </source>
</reference>
<keyword evidence="2" id="KW-1185">Reference proteome</keyword>
<dbReference type="EMBL" id="JAJAGQ010000012">
    <property type="protein sequence ID" value="KAJ8547883.1"/>
    <property type="molecule type" value="Genomic_DNA"/>
</dbReference>
<evidence type="ECO:0000313" key="1">
    <source>
        <dbReference type="EMBL" id="KAJ8547883.1"/>
    </source>
</evidence>
<dbReference type="Proteomes" id="UP001152561">
    <property type="component" value="Unassembled WGS sequence"/>
</dbReference>
<sequence>MPISSASAQGPKVRNRTVKLHSLLRIQTVTFKNPNLQHSPLFYLSVLCIQTPNLKRRWKLLLDAPQGSRSLCLKKYHRTVNGRHSRGV</sequence>
<comment type="caution">
    <text evidence="1">The sequence shown here is derived from an EMBL/GenBank/DDBJ whole genome shotgun (WGS) entry which is preliminary data.</text>
</comment>
<evidence type="ECO:0000313" key="2">
    <source>
        <dbReference type="Proteomes" id="UP001152561"/>
    </source>
</evidence>
<name>A0A9Q1M2F5_9SOLA</name>